<gene>
    <name evidence="2" type="ORF">CTI12_AA498520</name>
</gene>
<name>A0A2U1LEN5_ARTAN</name>
<evidence type="ECO:0000313" key="3">
    <source>
        <dbReference type="Proteomes" id="UP000245207"/>
    </source>
</evidence>
<feature type="transmembrane region" description="Helical" evidence="1">
    <location>
        <begin position="133"/>
        <end position="156"/>
    </location>
</feature>
<proteinExistence type="predicted"/>
<comment type="caution">
    <text evidence="2">The sequence shown here is derived from an EMBL/GenBank/DDBJ whole genome shotgun (WGS) entry which is preliminary data.</text>
</comment>
<dbReference type="Proteomes" id="UP000245207">
    <property type="component" value="Unassembled WGS sequence"/>
</dbReference>
<reference evidence="2 3" key="1">
    <citation type="journal article" date="2018" name="Mol. Plant">
        <title>The genome of Artemisia annua provides insight into the evolution of Asteraceae family and artemisinin biosynthesis.</title>
        <authorList>
            <person name="Shen Q."/>
            <person name="Zhang L."/>
            <person name="Liao Z."/>
            <person name="Wang S."/>
            <person name="Yan T."/>
            <person name="Shi P."/>
            <person name="Liu M."/>
            <person name="Fu X."/>
            <person name="Pan Q."/>
            <person name="Wang Y."/>
            <person name="Lv Z."/>
            <person name="Lu X."/>
            <person name="Zhang F."/>
            <person name="Jiang W."/>
            <person name="Ma Y."/>
            <person name="Chen M."/>
            <person name="Hao X."/>
            <person name="Li L."/>
            <person name="Tang Y."/>
            <person name="Lv G."/>
            <person name="Zhou Y."/>
            <person name="Sun X."/>
            <person name="Brodelius P.E."/>
            <person name="Rose J.K.C."/>
            <person name="Tang K."/>
        </authorList>
    </citation>
    <scope>NUCLEOTIDE SEQUENCE [LARGE SCALE GENOMIC DNA]</scope>
    <source>
        <strain evidence="3">cv. Huhao1</strain>
        <tissue evidence="2">Leaf</tissue>
    </source>
</reference>
<accession>A0A2U1LEN5</accession>
<keyword evidence="3" id="KW-1185">Reference proteome</keyword>
<evidence type="ECO:0000256" key="1">
    <source>
        <dbReference type="SAM" id="Phobius"/>
    </source>
</evidence>
<keyword evidence="1" id="KW-1133">Transmembrane helix</keyword>
<dbReference type="EMBL" id="PKPP01009790">
    <property type="protein sequence ID" value="PWA47471.1"/>
    <property type="molecule type" value="Genomic_DNA"/>
</dbReference>
<evidence type="ECO:0000313" key="2">
    <source>
        <dbReference type="EMBL" id="PWA47471.1"/>
    </source>
</evidence>
<dbReference type="AlphaFoldDB" id="A0A2U1LEN5"/>
<keyword evidence="1" id="KW-0472">Membrane</keyword>
<feature type="transmembrane region" description="Helical" evidence="1">
    <location>
        <begin position="26"/>
        <end position="44"/>
    </location>
</feature>
<protein>
    <submittedName>
        <fullName evidence="2">Phytosulfokine</fullName>
    </submittedName>
</protein>
<keyword evidence="1" id="KW-0812">Transmembrane</keyword>
<organism evidence="2 3">
    <name type="scientific">Artemisia annua</name>
    <name type="common">Sweet wormwood</name>
    <dbReference type="NCBI Taxonomy" id="35608"/>
    <lineage>
        <taxon>Eukaryota</taxon>
        <taxon>Viridiplantae</taxon>
        <taxon>Streptophyta</taxon>
        <taxon>Embryophyta</taxon>
        <taxon>Tracheophyta</taxon>
        <taxon>Spermatophyta</taxon>
        <taxon>Magnoliopsida</taxon>
        <taxon>eudicotyledons</taxon>
        <taxon>Gunneridae</taxon>
        <taxon>Pentapetalae</taxon>
        <taxon>asterids</taxon>
        <taxon>campanulids</taxon>
        <taxon>Asterales</taxon>
        <taxon>Asteraceae</taxon>
        <taxon>Asteroideae</taxon>
        <taxon>Anthemideae</taxon>
        <taxon>Artemisiinae</taxon>
        <taxon>Artemisia</taxon>
    </lineage>
</organism>
<sequence>MANLDMVSNEWASVISNIVNKPATNTIWSVIQRILFGAAVYFIWQERNIRRMQHSSRSDEVVFNCIISTVRMKLLGLNLKYTNEVVKAAKIWNIPIKCEKLDKQFVWAIWFHKGTGIWECNLRVAAVKMFHGVWEGFGICCTLFVLFMVLPSGFYIKRWHGLCDSADMWNGA</sequence>